<comment type="similarity">
    <text evidence="9">Belongs to the Antp homeobox family. Deformed subfamily.</text>
</comment>
<keyword evidence="8 10" id="KW-0539">Nucleus</keyword>
<evidence type="ECO:0000256" key="3">
    <source>
        <dbReference type="ARBA" id="ARBA00022473"/>
    </source>
</evidence>
<evidence type="ECO:0000256" key="6">
    <source>
        <dbReference type="ARBA" id="ARBA00023155"/>
    </source>
</evidence>
<evidence type="ECO:0000256" key="2">
    <source>
        <dbReference type="ARBA" id="ARBA00004123"/>
    </source>
</evidence>
<feature type="region of interest" description="Disordered" evidence="12">
    <location>
        <begin position="204"/>
        <end position="243"/>
    </location>
</feature>
<name>A0AAD8GEI8_ACIOX</name>
<evidence type="ECO:0000256" key="9">
    <source>
        <dbReference type="ARBA" id="ARBA00038235"/>
    </source>
</evidence>
<evidence type="ECO:0000256" key="11">
    <source>
        <dbReference type="RuleBase" id="RU000682"/>
    </source>
</evidence>
<proteinExistence type="inferred from homology"/>
<dbReference type="InterPro" id="IPR017995">
    <property type="entry name" value="Homeobox_antennapedia"/>
</dbReference>
<dbReference type="InterPro" id="IPR001356">
    <property type="entry name" value="HD"/>
</dbReference>
<dbReference type="AlphaFoldDB" id="A0AAD8GEI8"/>
<dbReference type="GO" id="GO:0045944">
    <property type="term" value="P:positive regulation of transcription by RNA polymerase II"/>
    <property type="evidence" value="ECO:0007669"/>
    <property type="project" value="TreeGrafter"/>
</dbReference>
<dbReference type="PROSITE" id="PS00027">
    <property type="entry name" value="HOMEOBOX_1"/>
    <property type="match status" value="1"/>
</dbReference>
<dbReference type="InterPro" id="IPR020479">
    <property type="entry name" value="HD_metazoa"/>
</dbReference>
<keyword evidence="6 10" id="KW-0371">Homeobox</keyword>
<evidence type="ECO:0000256" key="5">
    <source>
        <dbReference type="ARBA" id="ARBA00023125"/>
    </source>
</evidence>
<evidence type="ECO:0000256" key="4">
    <source>
        <dbReference type="ARBA" id="ARBA00023015"/>
    </source>
</evidence>
<dbReference type="GO" id="GO:0005654">
    <property type="term" value="C:nucleoplasm"/>
    <property type="evidence" value="ECO:0007669"/>
    <property type="project" value="TreeGrafter"/>
</dbReference>
<keyword evidence="4" id="KW-0805">Transcription regulation</keyword>
<dbReference type="GO" id="GO:0000981">
    <property type="term" value="F:DNA-binding transcription factor activity, RNA polymerase II-specific"/>
    <property type="evidence" value="ECO:0007669"/>
    <property type="project" value="InterPro"/>
</dbReference>
<keyword evidence="7" id="KW-0804">Transcription</keyword>
<dbReference type="PROSITE" id="PS00032">
    <property type="entry name" value="ANTENNAPEDIA"/>
    <property type="match status" value="1"/>
</dbReference>
<dbReference type="PANTHER" id="PTHR45771:SF6">
    <property type="entry name" value="HOMEOTIC PROTEIN SEX COMBS REDUCED"/>
    <property type="match status" value="1"/>
</dbReference>
<sequence length="243" mass="28263">MTMSSYLVNSNYTEPNFPSCEEYSQNHYITSPSPEYYERPRDPGFQHHEALYQRSNYTEAPYDCNNIHSSAQEGLSQRGHVQSQPVLQNHIPRQNPNYEAVAMTTECSLSEKHLSAQKGAKEPIVYPWMRKVHVKTVNPNYNGEEPKRSRTAYTRQQVLELEKEFHFNRYLTRRRRGEIAHTLCLAELQVKIWFQNRRMKWKKDHKLPNTKVRSSHSSPAIQQSKVPSQNQQTAGSAPNSSSL</sequence>
<accession>A0AAD8GEI8</accession>
<feature type="domain" description="Homeobox" evidence="13">
    <location>
        <begin position="144"/>
        <end position="204"/>
    </location>
</feature>
<dbReference type="GO" id="GO:0048704">
    <property type="term" value="P:embryonic skeletal system morphogenesis"/>
    <property type="evidence" value="ECO:0007669"/>
    <property type="project" value="TreeGrafter"/>
</dbReference>
<comment type="subcellular location">
    <subcellularLocation>
        <location evidence="2 10 11">Nucleus</location>
    </subcellularLocation>
</comment>
<comment type="function">
    <text evidence="1">Sequence-specific transcription factor which is part of a developmental regulatory system that provides cells with specific positional identities on the anterior-posterior axis.</text>
</comment>
<evidence type="ECO:0000313" key="15">
    <source>
        <dbReference type="Proteomes" id="UP001230051"/>
    </source>
</evidence>
<keyword evidence="5 10" id="KW-0238">DNA-binding</keyword>
<dbReference type="PRINTS" id="PR00025">
    <property type="entry name" value="ANTENNAPEDIA"/>
</dbReference>
<dbReference type="FunFam" id="1.10.10.60:FF:000029">
    <property type="entry name" value="Homeobox protein Hox-D4"/>
    <property type="match status" value="1"/>
</dbReference>
<dbReference type="InterPro" id="IPR017970">
    <property type="entry name" value="Homeobox_CS"/>
</dbReference>
<dbReference type="Gene3D" id="1.10.10.60">
    <property type="entry name" value="Homeodomain-like"/>
    <property type="match status" value="1"/>
</dbReference>
<dbReference type="SUPFAM" id="SSF46689">
    <property type="entry name" value="Homeodomain-like"/>
    <property type="match status" value="1"/>
</dbReference>
<protein>
    <submittedName>
        <fullName evidence="14">Homeobox protein Hox-A4-like</fullName>
    </submittedName>
</protein>
<evidence type="ECO:0000256" key="1">
    <source>
        <dbReference type="ARBA" id="ARBA00003263"/>
    </source>
</evidence>
<comment type="caution">
    <text evidence="14">The sequence shown here is derived from an EMBL/GenBank/DDBJ whole genome shotgun (WGS) entry which is preliminary data.</text>
</comment>
<dbReference type="Proteomes" id="UP001230051">
    <property type="component" value="Unassembled WGS sequence"/>
</dbReference>
<dbReference type="SMART" id="SM00389">
    <property type="entry name" value="HOX"/>
    <property type="match status" value="1"/>
</dbReference>
<evidence type="ECO:0000256" key="7">
    <source>
        <dbReference type="ARBA" id="ARBA00023163"/>
    </source>
</evidence>
<dbReference type="GO" id="GO:0000978">
    <property type="term" value="F:RNA polymerase II cis-regulatory region sequence-specific DNA binding"/>
    <property type="evidence" value="ECO:0007669"/>
    <property type="project" value="TreeGrafter"/>
</dbReference>
<dbReference type="GO" id="GO:0009952">
    <property type="term" value="P:anterior/posterior pattern specification"/>
    <property type="evidence" value="ECO:0007669"/>
    <property type="project" value="TreeGrafter"/>
</dbReference>
<feature type="DNA-binding region" description="Homeobox" evidence="10">
    <location>
        <begin position="146"/>
        <end position="205"/>
    </location>
</feature>
<dbReference type="EMBL" id="JAGXEW010000004">
    <property type="protein sequence ID" value="KAK1172968.1"/>
    <property type="molecule type" value="Genomic_DNA"/>
</dbReference>
<dbReference type="PROSITE" id="PS50071">
    <property type="entry name" value="HOMEOBOX_2"/>
    <property type="match status" value="1"/>
</dbReference>
<dbReference type="PRINTS" id="PR00024">
    <property type="entry name" value="HOMEOBOX"/>
</dbReference>
<reference evidence="14" key="1">
    <citation type="submission" date="2022-02" db="EMBL/GenBank/DDBJ databases">
        <title>Atlantic sturgeon de novo genome assembly.</title>
        <authorList>
            <person name="Stock M."/>
            <person name="Klopp C."/>
            <person name="Guiguen Y."/>
            <person name="Cabau C."/>
            <person name="Parinello H."/>
            <person name="Santidrian Yebra-Pimentel E."/>
            <person name="Kuhl H."/>
            <person name="Dirks R.P."/>
            <person name="Guessner J."/>
            <person name="Wuertz S."/>
            <person name="Du K."/>
            <person name="Schartl M."/>
        </authorList>
    </citation>
    <scope>NUCLEOTIDE SEQUENCE</scope>
    <source>
        <strain evidence="14">STURGEONOMICS-FGT-2020</strain>
        <tissue evidence="14">Whole blood</tissue>
    </source>
</reference>
<evidence type="ECO:0000259" key="13">
    <source>
        <dbReference type="PROSITE" id="PS50071"/>
    </source>
</evidence>
<dbReference type="CDD" id="cd00086">
    <property type="entry name" value="homeodomain"/>
    <property type="match status" value="1"/>
</dbReference>
<dbReference type="InterPro" id="IPR050609">
    <property type="entry name" value="Antp_homeobox_Deformed_sf"/>
</dbReference>
<dbReference type="Pfam" id="PF00046">
    <property type="entry name" value="Homeodomain"/>
    <property type="match status" value="1"/>
</dbReference>
<dbReference type="InterPro" id="IPR001827">
    <property type="entry name" value="Homeobox_Antennapedia_CS"/>
</dbReference>
<evidence type="ECO:0000256" key="8">
    <source>
        <dbReference type="ARBA" id="ARBA00023242"/>
    </source>
</evidence>
<evidence type="ECO:0000313" key="14">
    <source>
        <dbReference type="EMBL" id="KAK1172968.1"/>
    </source>
</evidence>
<dbReference type="PANTHER" id="PTHR45771">
    <property type="entry name" value="HOMEOTIC PROTEIN DEFORMED"/>
    <property type="match status" value="1"/>
</dbReference>
<feature type="compositionally biased region" description="Polar residues" evidence="12">
    <location>
        <begin position="211"/>
        <end position="243"/>
    </location>
</feature>
<organism evidence="14 15">
    <name type="scientific">Acipenser oxyrinchus oxyrinchus</name>
    <dbReference type="NCBI Taxonomy" id="40147"/>
    <lineage>
        <taxon>Eukaryota</taxon>
        <taxon>Metazoa</taxon>
        <taxon>Chordata</taxon>
        <taxon>Craniata</taxon>
        <taxon>Vertebrata</taxon>
        <taxon>Euteleostomi</taxon>
        <taxon>Actinopterygii</taxon>
        <taxon>Chondrostei</taxon>
        <taxon>Acipenseriformes</taxon>
        <taxon>Acipenseridae</taxon>
        <taxon>Acipenser</taxon>
    </lineage>
</organism>
<gene>
    <name evidence="14" type="primary">HOXA4</name>
    <name evidence="14" type="ORF">AOXY_G5682</name>
</gene>
<dbReference type="InterPro" id="IPR009057">
    <property type="entry name" value="Homeodomain-like_sf"/>
</dbReference>
<evidence type="ECO:0000256" key="12">
    <source>
        <dbReference type="SAM" id="MobiDB-lite"/>
    </source>
</evidence>
<keyword evidence="15" id="KW-1185">Reference proteome</keyword>
<evidence type="ECO:0000256" key="10">
    <source>
        <dbReference type="PROSITE-ProRule" id="PRU00108"/>
    </source>
</evidence>
<keyword evidence="3" id="KW-0217">Developmental protein</keyword>